<feature type="transmembrane region" description="Helical" evidence="3">
    <location>
        <begin position="319"/>
        <end position="337"/>
    </location>
</feature>
<evidence type="ECO:0000256" key="1">
    <source>
        <dbReference type="SAM" id="Coils"/>
    </source>
</evidence>
<comment type="caution">
    <text evidence="4">The sequence shown here is derived from an EMBL/GenBank/DDBJ whole genome shotgun (WGS) entry which is preliminary data.</text>
</comment>
<evidence type="ECO:0000256" key="3">
    <source>
        <dbReference type="SAM" id="Phobius"/>
    </source>
</evidence>
<keyword evidence="5" id="KW-1185">Reference proteome</keyword>
<sequence length="347" mass="38403">MKINQIFMRVFLLSLIVVFPSICFSQSENKELSKSSSPESLKKERSSLETDISELKAKLKTYQDDLSQIEFLEIDAVSKYEGKFGSVDKDLDLIQNIDTSNIEESRSELKRRAELDILEAMGQSSLSLFEESNDFDVQSYRSLVAGRAALAIQRAFNQETTPPDTPKECDGNSQINSDASESDIKNAVSSCIRAVGNIINSIVAIDVPSQVSKILDPVKKELQSKIQLTRSQLIEKEENLSKVIELIGNSEDLTETIVKWTIPALGILLVIIFLGPRLYGGEMQKEIFATRIVLELLTVYILVSSILILGLANRIDNEVLGTLLGGISGYVLGRSFSGGVSRQTKDE</sequence>
<keyword evidence="3" id="KW-0812">Transmembrane</keyword>
<keyword evidence="1" id="KW-0175">Coiled coil</keyword>
<keyword evidence="3" id="KW-1133">Transmembrane helix</keyword>
<dbReference type="Proteomes" id="UP000011223">
    <property type="component" value="Unassembled WGS sequence"/>
</dbReference>
<accession>R1J199</accession>
<evidence type="ECO:0000313" key="4">
    <source>
        <dbReference type="EMBL" id="EOD81380.1"/>
    </source>
</evidence>
<protein>
    <submittedName>
        <fullName evidence="4">Uncharacterized protein</fullName>
    </submittedName>
</protein>
<feature type="coiled-coil region" evidence="1">
    <location>
        <begin position="45"/>
        <end position="72"/>
    </location>
</feature>
<evidence type="ECO:0000313" key="5">
    <source>
        <dbReference type="Proteomes" id="UP000011223"/>
    </source>
</evidence>
<feature type="transmembrane region" description="Helical" evidence="3">
    <location>
        <begin position="292"/>
        <end position="313"/>
    </location>
</feature>
<feature type="region of interest" description="Disordered" evidence="2">
    <location>
        <begin position="157"/>
        <end position="178"/>
    </location>
</feature>
<gene>
    <name evidence="4" type="ORF">D515_04282</name>
</gene>
<evidence type="ECO:0000256" key="2">
    <source>
        <dbReference type="SAM" id="MobiDB-lite"/>
    </source>
</evidence>
<reference evidence="4 5" key="1">
    <citation type="journal article" date="2014" name="PLoS ONE">
        <title>Grimontia indica AK16(T), sp. nov., Isolated from a Seawater Sample Reports the Presence of Pathogenic Genes Similar to Vibrio Genus.</title>
        <authorList>
            <person name="Singh A."/>
            <person name="Vaidya B."/>
            <person name="Khatri I."/>
            <person name="Srinivas T.N."/>
            <person name="Subramanian S."/>
            <person name="Korpole S."/>
            <person name="Pinnaka A.K."/>
        </authorList>
    </citation>
    <scope>NUCLEOTIDE SEQUENCE [LARGE SCALE GENOMIC DNA]</scope>
    <source>
        <strain evidence="4 5">AK16</strain>
    </source>
</reference>
<feature type="transmembrane region" description="Helical" evidence="3">
    <location>
        <begin position="260"/>
        <end position="280"/>
    </location>
</feature>
<proteinExistence type="predicted"/>
<dbReference type="AlphaFoldDB" id="R1J199"/>
<name>R1J199_9GAMM</name>
<dbReference type="EMBL" id="ANFM02000006">
    <property type="protein sequence ID" value="EOD81380.1"/>
    <property type="molecule type" value="Genomic_DNA"/>
</dbReference>
<keyword evidence="3" id="KW-0472">Membrane</keyword>
<organism evidence="4 5">
    <name type="scientific">Grimontia indica</name>
    <dbReference type="NCBI Taxonomy" id="1056512"/>
    <lineage>
        <taxon>Bacteria</taxon>
        <taxon>Pseudomonadati</taxon>
        <taxon>Pseudomonadota</taxon>
        <taxon>Gammaproteobacteria</taxon>
        <taxon>Vibrionales</taxon>
        <taxon>Vibrionaceae</taxon>
        <taxon>Grimontia</taxon>
    </lineage>
</organism>